<feature type="transmembrane region" description="Helical" evidence="7">
    <location>
        <begin position="270"/>
        <end position="290"/>
    </location>
</feature>
<dbReference type="GO" id="GO:0004252">
    <property type="term" value="F:serine-type endopeptidase activity"/>
    <property type="evidence" value="ECO:0007669"/>
    <property type="project" value="InterPro"/>
</dbReference>
<organism evidence="9 10">
    <name type="scientific">Xanthocytophaga agilis</name>
    <dbReference type="NCBI Taxonomy" id="3048010"/>
    <lineage>
        <taxon>Bacteria</taxon>
        <taxon>Pseudomonadati</taxon>
        <taxon>Bacteroidota</taxon>
        <taxon>Cytophagia</taxon>
        <taxon>Cytophagales</taxon>
        <taxon>Rhodocytophagaceae</taxon>
        <taxon>Xanthocytophaga</taxon>
    </lineage>
</organism>
<evidence type="ECO:0000256" key="4">
    <source>
        <dbReference type="ARBA" id="ARBA00022801"/>
    </source>
</evidence>
<feature type="transmembrane region" description="Helical" evidence="7">
    <location>
        <begin position="330"/>
        <end position="353"/>
    </location>
</feature>
<accession>A0AAE3UFL1</accession>
<dbReference type="GO" id="GO:0016020">
    <property type="term" value="C:membrane"/>
    <property type="evidence" value="ECO:0007669"/>
    <property type="project" value="UniProtKB-SubCell"/>
</dbReference>
<dbReference type="InterPro" id="IPR035952">
    <property type="entry name" value="Rhomboid-like_sf"/>
</dbReference>
<protein>
    <submittedName>
        <fullName evidence="9">Rhomboid family intramembrane serine protease</fullName>
        <ecNumber evidence="9">3.4.21.-</ecNumber>
    </submittedName>
</protein>
<feature type="transmembrane region" description="Helical" evidence="7">
    <location>
        <begin position="373"/>
        <end position="401"/>
    </location>
</feature>
<comment type="caution">
    <text evidence="9">The sequence shown here is derived from an EMBL/GenBank/DDBJ whole genome shotgun (WGS) entry which is preliminary data.</text>
</comment>
<keyword evidence="9" id="KW-0645">Protease</keyword>
<dbReference type="PANTHER" id="PTHR43731:SF14">
    <property type="entry name" value="PRESENILIN-ASSOCIATED RHOMBOID-LIKE PROTEIN, MITOCHONDRIAL"/>
    <property type="match status" value="1"/>
</dbReference>
<evidence type="ECO:0000256" key="2">
    <source>
        <dbReference type="ARBA" id="ARBA00009045"/>
    </source>
</evidence>
<keyword evidence="6 7" id="KW-0472">Membrane</keyword>
<gene>
    <name evidence="9" type="ORF">QNI22_08525</name>
</gene>
<comment type="subcellular location">
    <subcellularLocation>
        <location evidence="1">Membrane</location>
        <topology evidence="1">Multi-pass membrane protein</topology>
    </subcellularLocation>
</comment>
<proteinExistence type="inferred from homology"/>
<comment type="similarity">
    <text evidence="2">Belongs to the peptidase S54 family.</text>
</comment>
<reference evidence="9" key="1">
    <citation type="submission" date="2023-05" db="EMBL/GenBank/DDBJ databases">
        <authorList>
            <person name="Zhang X."/>
        </authorList>
    </citation>
    <scope>NUCLEOTIDE SEQUENCE</scope>
    <source>
        <strain evidence="9">BD1B2-1</strain>
    </source>
</reference>
<keyword evidence="3 7" id="KW-0812">Transmembrane</keyword>
<keyword evidence="5 7" id="KW-1133">Transmembrane helix</keyword>
<dbReference type="EC" id="3.4.21.-" evidence="9"/>
<evidence type="ECO:0000256" key="1">
    <source>
        <dbReference type="ARBA" id="ARBA00004141"/>
    </source>
</evidence>
<name>A0AAE3UFL1_9BACT</name>
<feature type="transmembrane region" description="Helical" evidence="7">
    <location>
        <begin position="413"/>
        <end position="431"/>
    </location>
</feature>
<feature type="transmembrane region" description="Helical" evidence="7">
    <location>
        <begin position="466"/>
        <end position="484"/>
    </location>
</feature>
<keyword evidence="10" id="KW-1185">Reference proteome</keyword>
<feature type="transmembrane region" description="Helical" evidence="7">
    <location>
        <begin position="46"/>
        <end position="65"/>
    </location>
</feature>
<evidence type="ECO:0000313" key="10">
    <source>
        <dbReference type="Proteomes" id="UP001232063"/>
    </source>
</evidence>
<evidence type="ECO:0000256" key="3">
    <source>
        <dbReference type="ARBA" id="ARBA00022692"/>
    </source>
</evidence>
<dbReference type="Proteomes" id="UP001232063">
    <property type="component" value="Unassembled WGS sequence"/>
</dbReference>
<keyword evidence="4 9" id="KW-0378">Hydrolase</keyword>
<feature type="transmembrane region" description="Helical" evidence="7">
    <location>
        <begin position="437"/>
        <end position="459"/>
    </location>
</feature>
<evidence type="ECO:0000313" key="9">
    <source>
        <dbReference type="EMBL" id="MDJ1500688.1"/>
    </source>
</evidence>
<dbReference type="Gene3D" id="1.20.1540.10">
    <property type="entry name" value="Rhomboid-like"/>
    <property type="match status" value="1"/>
</dbReference>
<dbReference type="RefSeq" id="WP_314510212.1">
    <property type="nucleotide sequence ID" value="NZ_JASJOU010000002.1"/>
</dbReference>
<dbReference type="Pfam" id="PF01694">
    <property type="entry name" value="Rhomboid"/>
    <property type="match status" value="1"/>
</dbReference>
<dbReference type="EMBL" id="JASJOU010000002">
    <property type="protein sequence ID" value="MDJ1500688.1"/>
    <property type="molecule type" value="Genomic_DNA"/>
</dbReference>
<evidence type="ECO:0000256" key="5">
    <source>
        <dbReference type="ARBA" id="ARBA00022989"/>
    </source>
</evidence>
<dbReference type="InterPro" id="IPR050925">
    <property type="entry name" value="Rhomboid_protease_S54"/>
</dbReference>
<dbReference type="GO" id="GO:0006508">
    <property type="term" value="P:proteolysis"/>
    <property type="evidence" value="ECO:0007669"/>
    <property type="project" value="UniProtKB-KW"/>
</dbReference>
<feature type="domain" description="Peptidase S54 rhomboid" evidence="8">
    <location>
        <begin position="371"/>
        <end position="507"/>
    </location>
</feature>
<dbReference type="PANTHER" id="PTHR43731">
    <property type="entry name" value="RHOMBOID PROTEASE"/>
    <property type="match status" value="1"/>
</dbReference>
<feature type="transmembrane region" description="Helical" evidence="7">
    <location>
        <begin position="12"/>
        <end position="34"/>
    </location>
</feature>
<evidence type="ECO:0000256" key="7">
    <source>
        <dbReference type="SAM" id="Phobius"/>
    </source>
</evidence>
<feature type="transmembrane region" description="Helical" evidence="7">
    <location>
        <begin position="86"/>
        <end position="103"/>
    </location>
</feature>
<dbReference type="SUPFAM" id="SSF144091">
    <property type="entry name" value="Rhomboid-like"/>
    <property type="match status" value="1"/>
</dbReference>
<evidence type="ECO:0000256" key="6">
    <source>
        <dbReference type="ARBA" id="ARBA00023136"/>
    </source>
</evidence>
<evidence type="ECO:0000259" key="8">
    <source>
        <dbReference type="Pfam" id="PF01694"/>
    </source>
</evidence>
<dbReference type="InterPro" id="IPR022764">
    <property type="entry name" value="Peptidase_S54_rhomboid_dom"/>
</dbReference>
<dbReference type="AlphaFoldDB" id="A0AAE3UFL1"/>
<sequence>MQTILKKLKLIYVPYLIISIAFIVLYSLITWLLFYKFSVFSIREDILQIWLPLALPWILILIWLSRRIRLLVLTGANGNKPFLYQLVVWGTMAIPAIITQNYLESASGDLLQLDNIHEIVQREPVKYYTLKHFYIDKRNATARPDFVVSGKYNEDLNMHFYVAVPILKDQADTMNGTCYGWLGREYSKRISNRLDSKEKEESYKAFALQTEKNFEQEDLTQFVYLNKVGNSEAGAVYREAIKSSTRFIHNDSPVFIPVNAPFEQRNGNTFAWIFGALGISACLFLAMVLIPQFNESEVDRFERSLPPEENELKEIFDLFIPTTDYFVTPILINLNLLVFIVMVCSGLGFISFKGPDLLQWGGNFRPLTTTGEWWRLVTCMFLHGGLMHILANMMGLLFVGIFLEPVLGRTKFLIAYLLTGILASCVSLWWYEATVSVGASGAIFGLYGVFLALLLLKVFPAEFGKVFLVSTLIFIGYNLLIGIMGGVDNAAHIGGLVSGLLLGLAFYPAIKKEMEEVEDLDF</sequence>
<feature type="transmembrane region" description="Helical" evidence="7">
    <location>
        <begin position="490"/>
        <end position="510"/>
    </location>
</feature>